<name>A0A916NWA5_9BACL</name>
<reference evidence="1" key="1">
    <citation type="submission" date="2021-06" db="EMBL/GenBank/DDBJ databases">
        <authorList>
            <person name="Criscuolo A."/>
        </authorList>
    </citation>
    <scope>NUCLEOTIDE SEQUENCE</scope>
    <source>
        <strain evidence="1">CIP111600</strain>
    </source>
</reference>
<protein>
    <recommendedName>
        <fullName evidence="3">HPt domain-containing protein</fullName>
    </recommendedName>
</protein>
<sequence>MSQAADTNEDKRRKMQRILARTRELFLGDARLRGAAVLEAAARWREGALPADRLGESAYAYAHALRGVALTVGCSRIHELSEEMITTSIQHSGDWNEEASRKLLRLLAALTEEVERESVRAEEGGMER</sequence>
<evidence type="ECO:0000313" key="1">
    <source>
        <dbReference type="EMBL" id="CAG7615259.1"/>
    </source>
</evidence>
<dbReference type="RefSeq" id="WP_218091582.1">
    <property type="nucleotide sequence ID" value="NZ_CAJVAS010000005.1"/>
</dbReference>
<keyword evidence="2" id="KW-1185">Reference proteome</keyword>
<dbReference type="AlphaFoldDB" id="A0A916NWA5"/>
<comment type="caution">
    <text evidence="1">The sequence shown here is derived from an EMBL/GenBank/DDBJ whole genome shotgun (WGS) entry which is preliminary data.</text>
</comment>
<gene>
    <name evidence="1" type="ORF">PAESOLCIP111_01794</name>
</gene>
<proteinExistence type="predicted"/>
<accession>A0A916NWA5</accession>
<organism evidence="1 2">
    <name type="scientific">Paenibacillus solanacearum</name>
    <dbReference type="NCBI Taxonomy" id="2048548"/>
    <lineage>
        <taxon>Bacteria</taxon>
        <taxon>Bacillati</taxon>
        <taxon>Bacillota</taxon>
        <taxon>Bacilli</taxon>
        <taxon>Bacillales</taxon>
        <taxon>Paenibacillaceae</taxon>
        <taxon>Paenibacillus</taxon>
    </lineage>
</organism>
<evidence type="ECO:0008006" key="3">
    <source>
        <dbReference type="Google" id="ProtNLM"/>
    </source>
</evidence>
<evidence type="ECO:0000313" key="2">
    <source>
        <dbReference type="Proteomes" id="UP000693672"/>
    </source>
</evidence>
<dbReference type="Proteomes" id="UP000693672">
    <property type="component" value="Unassembled WGS sequence"/>
</dbReference>
<dbReference type="EMBL" id="CAJVAS010000005">
    <property type="protein sequence ID" value="CAG7615259.1"/>
    <property type="molecule type" value="Genomic_DNA"/>
</dbReference>